<dbReference type="Pfam" id="PF13460">
    <property type="entry name" value="NAD_binding_10"/>
    <property type="match status" value="1"/>
</dbReference>
<comment type="caution">
    <text evidence="2">The sequence shown here is derived from an EMBL/GenBank/DDBJ whole genome shotgun (WGS) entry which is preliminary data.</text>
</comment>
<dbReference type="InterPro" id="IPR051604">
    <property type="entry name" value="Ergot_Alk_Oxidoreductase"/>
</dbReference>
<dbReference type="Gene3D" id="3.40.50.720">
    <property type="entry name" value="NAD(P)-binding Rossmann-like Domain"/>
    <property type="match status" value="1"/>
</dbReference>
<protein>
    <submittedName>
        <fullName evidence="2">NAD(P)H-binding protein</fullName>
    </submittedName>
</protein>
<dbReference type="RefSeq" id="WP_253858147.1">
    <property type="nucleotide sequence ID" value="NZ_BAAALM010000008.1"/>
</dbReference>
<organism evidence="2 3">
    <name type="scientific">Prauserella alba</name>
    <dbReference type="NCBI Taxonomy" id="176898"/>
    <lineage>
        <taxon>Bacteria</taxon>
        <taxon>Bacillati</taxon>
        <taxon>Actinomycetota</taxon>
        <taxon>Actinomycetes</taxon>
        <taxon>Pseudonocardiales</taxon>
        <taxon>Pseudonocardiaceae</taxon>
        <taxon>Prauserella</taxon>
    </lineage>
</organism>
<evidence type="ECO:0000313" key="2">
    <source>
        <dbReference type="EMBL" id="GAA1205553.1"/>
    </source>
</evidence>
<dbReference type="Proteomes" id="UP001500467">
    <property type="component" value="Unassembled WGS sequence"/>
</dbReference>
<evidence type="ECO:0000259" key="1">
    <source>
        <dbReference type="Pfam" id="PF13460"/>
    </source>
</evidence>
<dbReference type="PANTHER" id="PTHR43162:SF1">
    <property type="entry name" value="PRESTALK A DIFFERENTIATION PROTEIN A"/>
    <property type="match status" value="1"/>
</dbReference>
<evidence type="ECO:0000313" key="3">
    <source>
        <dbReference type="Proteomes" id="UP001500467"/>
    </source>
</evidence>
<proteinExistence type="predicted"/>
<accession>A0ABN1VCL6</accession>
<sequence>MILVTGATGHVGRALVDELTATSTPLRALTRTPPRAGFPPRVETAEGDLSRTDALRAAMEGVESLFLVLPDGQLPAEVLPTVRRAGVRRVVLVSSLLAQTHPSSVIGAAMLTAETAVRESGLDWTLLRPWEFASNTLAWASQIRGGDTVRLPAAGLASPVIHPADIAAVAARALTEDGHEARVYPLTGPEALTVEQKVTAIGTALGRELHVEVHADPQPADHVARQDQGAVTEDPMIPGVATQESPGVLPTVEEVTGNPARGFHLWATENSDAFGPRTCPSANDA</sequence>
<gene>
    <name evidence="2" type="ORF">GCM10009675_25460</name>
</gene>
<dbReference type="InterPro" id="IPR036291">
    <property type="entry name" value="NAD(P)-bd_dom_sf"/>
</dbReference>
<dbReference type="SUPFAM" id="SSF51735">
    <property type="entry name" value="NAD(P)-binding Rossmann-fold domains"/>
    <property type="match status" value="1"/>
</dbReference>
<dbReference type="InterPro" id="IPR016040">
    <property type="entry name" value="NAD(P)-bd_dom"/>
</dbReference>
<dbReference type="EMBL" id="BAAALM010000008">
    <property type="protein sequence ID" value="GAA1205553.1"/>
    <property type="molecule type" value="Genomic_DNA"/>
</dbReference>
<name>A0ABN1VCL6_9PSEU</name>
<dbReference type="Gene3D" id="3.90.25.10">
    <property type="entry name" value="UDP-galactose 4-epimerase, domain 1"/>
    <property type="match status" value="1"/>
</dbReference>
<keyword evidence="3" id="KW-1185">Reference proteome</keyword>
<dbReference type="PANTHER" id="PTHR43162">
    <property type="match status" value="1"/>
</dbReference>
<reference evidence="2 3" key="1">
    <citation type="journal article" date="2019" name="Int. J. Syst. Evol. Microbiol.">
        <title>The Global Catalogue of Microorganisms (GCM) 10K type strain sequencing project: providing services to taxonomists for standard genome sequencing and annotation.</title>
        <authorList>
            <consortium name="The Broad Institute Genomics Platform"/>
            <consortium name="The Broad Institute Genome Sequencing Center for Infectious Disease"/>
            <person name="Wu L."/>
            <person name="Ma J."/>
        </authorList>
    </citation>
    <scope>NUCLEOTIDE SEQUENCE [LARGE SCALE GENOMIC DNA]</scope>
    <source>
        <strain evidence="2 3">JCM 13022</strain>
    </source>
</reference>
<feature type="domain" description="NAD(P)-binding" evidence="1">
    <location>
        <begin position="6"/>
        <end position="176"/>
    </location>
</feature>